<dbReference type="Pfam" id="PF02734">
    <property type="entry name" value="Dak2"/>
    <property type="match status" value="1"/>
</dbReference>
<dbReference type="GO" id="GO:0005829">
    <property type="term" value="C:cytosol"/>
    <property type="evidence" value="ECO:0007669"/>
    <property type="project" value="TreeGrafter"/>
</dbReference>
<evidence type="ECO:0000256" key="6">
    <source>
        <dbReference type="ARBA" id="ARBA00022798"/>
    </source>
</evidence>
<dbReference type="PROSITE" id="PS51480">
    <property type="entry name" value="DHAL"/>
    <property type="match status" value="1"/>
</dbReference>
<dbReference type="PANTHER" id="PTHR28629">
    <property type="entry name" value="TRIOKINASE/FMN CYCLASE"/>
    <property type="match status" value="1"/>
</dbReference>
<evidence type="ECO:0000259" key="9">
    <source>
        <dbReference type="PROSITE" id="PS51480"/>
    </source>
</evidence>
<keyword evidence="6" id="KW-0319">Glycerol metabolism</keyword>
<feature type="domain" description="DhaL" evidence="9">
    <location>
        <begin position="7"/>
        <end position="207"/>
    </location>
</feature>
<name>A0A4Z0YCI8_9FIRM</name>
<comment type="caution">
    <text evidence="10">The sequence shown here is derived from an EMBL/GenBank/DDBJ whole genome shotgun (WGS) entry which is preliminary data.</text>
</comment>
<comment type="subunit">
    <text evidence="7">Homodimer. The dihydroxyacetone kinase complex is composed of a homodimer of DhaM, a homodimer of DhaK and the subunit DhaL.</text>
</comment>
<organism evidence="10 11">
    <name type="scientific">Caproiciproducens galactitolivorans</name>
    <dbReference type="NCBI Taxonomy" id="642589"/>
    <lineage>
        <taxon>Bacteria</taxon>
        <taxon>Bacillati</taxon>
        <taxon>Bacillota</taxon>
        <taxon>Clostridia</taxon>
        <taxon>Eubacteriales</taxon>
        <taxon>Acutalibacteraceae</taxon>
        <taxon>Caproiciproducens</taxon>
    </lineage>
</organism>
<dbReference type="SMART" id="SM01120">
    <property type="entry name" value="Dak2"/>
    <property type="match status" value="1"/>
</dbReference>
<dbReference type="GO" id="GO:0019563">
    <property type="term" value="P:glycerol catabolic process"/>
    <property type="evidence" value="ECO:0007669"/>
    <property type="project" value="TreeGrafter"/>
</dbReference>
<proteinExistence type="predicted"/>
<dbReference type="Proteomes" id="UP000297714">
    <property type="component" value="Unassembled WGS sequence"/>
</dbReference>
<keyword evidence="5 10" id="KW-0418">Kinase</keyword>
<evidence type="ECO:0000313" key="11">
    <source>
        <dbReference type="Proteomes" id="UP000297714"/>
    </source>
</evidence>
<keyword evidence="4 10" id="KW-0808">Transferase</keyword>
<comment type="function">
    <text evidence="8">ADP-binding subunit of the dihydroxyacetone kinase, which is responsible for the phosphoenolpyruvate (PEP)-dependent phosphorylation of dihydroxyacetone. DhaL-ADP is converted to DhaL-ATP via a phosphoryl group transfer from DhaM and transmits it to dihydroxyacetone binds to DhaK.</text>
</comment>
<dbReference type="GO" id="GO:0004371">
    <property type="term" value="F:glycerone kinase activity"/>
    <property type="evidence" value="ECO:0007669"/>
    <property type="project" value="InterPro"/>
</dbReference>
<evidence type="ECO:0000313" key="10">
    <source>
        <dbReference type="EMBL" id="TGJ76961.1"/>
    </source>
</evidence>
<comment type="catalytic activity">
    <reaction evidence="1">
        <text>dihydroxyacetone + phosphoenolpyruvate = dihydroxyacetone phosphate + pyruvate</text>
        <dbReference type="Rhea" id="RHEA:18381"/>
        <dbReference type="ChEBI" id="CHEBI:15361"/>
        <dbReference type="ChEBI" id="CHEBI:16016"/>
        <dbReference type="ChEBI" id="CHEBI:57642"/>
        <dbReference type="ChEBI" id="CHEBI:58702"/>
        <dbReference type="EC" id="2.7.1.121"/>
    </reaction>
</comment>
<reference evidence="10 11" key="1">
    <citation type="submission" date="2019-04" db="EMBL/GenBank/DDBJ databases">
        <authorList>
            <person name="Poehlein A."/>
            <person name="Bengelsdorf F.R."/>
            <person name="Duerre P."/>
            <person name="Daniel R."/>
        </authorList>
    </citation>
    <scope>NUCLEOTIDE SEQUENCE [LARGE SCALE GENOMIC DNA]</scope>
    <source>
        <strain evidence="10 11">BS-1</strain>
    </source>
</reference>
<dbReference type="GO" id="GO:0047324">
    <property type="term" value="F:phosphoenolpyruvate-glycerone phosphotransferase activity"/>
    <property type="evidence" value="ECO:0007669"/>
    <property type="project" value="UniProtKB-EC"/>
</dbReference>
<dbReference type="InterPro" id="IPR050861">
    <property type="entry name" value="Dihydroxyacetone_Kinase"/>
</dbReference>
<dbReference type="InterPro" id="IPR004007">
    <property type="entry name" value="DhaL_dom"/>
</dbReference>
<comment type="pathway">
    <text evidence="2">Polyol metabolism; glycerol degradation.</text>
</comment>
<dbReference type="SUPFAM" id="SSF101473">
    <property type="entry name" value="DhaL-like"/>
    <property type="match status" value="1"/>
</dbReference>
<keyword evidence="11" id="KW-1185">Reference proteome</keyword>
<evidence type="ECO:0000256" key="7">
    <source>
        <dbReference type="ARBA" id="ARBA00046577"/>
    </source>
</evidence>
<evidence type="ECO:0000256" key="8">
    <source>
        <dbReference type="ARBA" id="ARBA00055771"/>
    </source>
</evidence>
<evidence type="ECO:0000256" key="4">
    <source>
        <dbReference type="ARBA" id="ARBA00022679"/>
    </source>
</evidence>
<dbReference type="FunFam" id="1.25.40.340:FF:000002">
    <property type="entry name" value="Dihydroxyacetone kinase, L subunit"/>
    <property type="match status" value="1"/>
</dbReference>
<dbReference type="EMBL" id="SRMQ01000003">
    <property type="protein sequence ID" value="TGJ76961.1"/>
    <property type="molecule type" value="Genomic_DNA"/>
</dbReference>
<accession>A0A4Z0YCI8</accession>
<dbReference type="RefSeq" id="WP_167875163.1">
    <property type="nucleotide sequence ID" value="NZ_SRMQ01000003.1"/>
</dbReference>
<dbReference type="InterPro" id="IPR012737">
    <property type="entry name" value="DhaK_L_YcgS"/>
</dbReference>
<evidence type="ECO:0000256" key="5">
    <source>
        <dbReference type="ARBA" id="ARBA00022777"/>
    </source>
</evidence>
<evidence type="ECO:0000256" key="1">
    <source>
        <dbReference type="ARBA" id="ARBA00001113"/>
    </source>
</evidence>
<evidence type="ECO:0000256" key="2">
    <source>
        <dbReference type="ARBA" id="ARBA00004745"/>
    </source>
</evidence>
<protein>
    <recommendedName>
        <fullName evidence="3">phosphoenolpyruvate--glycerone phosphotransferase</fullName>
        <ecNumber evidence="3">2.7.1.121</ecNumber>
    </recommendedName>
</protein>
<dbReference type="InterPro" id="IPR036117">
    <property type="entry name" value="DhaL_dom_sf"/>
</dbReference>
<dbReference type="PANTHER" id="PTHR28629:SF4">
    <property type="entry name" value="TRIOKINASE_FMN CYCLASE"/>
    <property type="match status" value="1"/>
</dbReference>
<sequence length="216" mass="23305">MNTLDTRQLKDMFLFVAQRVVESEDFLTEIDLKLGDGDHGFGMALGFKAVQEALKDKEFETVENLFQEVGMTLLDTMGGASGVLFGTMFISGIVGLEPHKEADLALLAGIYRRSLEALKRRGKAQVGDKTMVDAFEPAVVGLEEAAAENADLPAGLAMGAECAKKGMEHTRDCVAKFGRAKSYGTKALGLQDAGATSVWIIFQAMSDWASERKGSE</sequence>
<dbReference type="EC" id="2.7.1.121" evidence="3"/>
<dbReference type="NCBIfam" id="TIGR02365">
    <property type="entry name" value="dha_L_ycgS"/>
    <property type="match status" value="1"/>
</dbReference>
<evidence type="ECO:0000256" key="3">
    <source>
        <dbReference type="ARBA" id="ARBA00012095"/>
    </source>
</evidence>
<gene>
    <name evidence="10" type="primary">dhaL_2</name>
    <name evidence="10" type="ORF">CAGA_10340</name>
</gene>
<dbReference type="Gene3D" id="1.25.40.340">
    <property type="match status" value="1"/>
</dbReference>
<dbReference type="AlphaFoldDB" id="A0A4Z0YCI8"/>